<reference evidence="1 2" key="1">
    <citation type="journal article" date="2017" name="Environ. Microbiol.">
        <title>Decay of the glycolytic pathway and adaptation to intranuclear parasitism within Enterocytozoonidae microsporidia.</title>
        <authorList>
            <person name="Wiredu Boakye D."/>
            <person name="Jaroenlak P."/>
            <person name="Prachumwat A."/>
            <person name="Williams T.A."/>
            <person name="Bateman K.S."/>
            <person name="Itsathitphaisarn O."/>
            <person name="Sritunyalucksana K."/>
            <person name="Paszkiewicz K.H."/>
            <person name="Moore K.A."/>
            <person name="Stentiford G.D."/>
            <person name="Williams B.A."/>
        </authorList>
    </citation>
    <scope>NUCLEOTIDE SEQUENCE [LARGE SCALE GENOMIC DNA]</scope>
    <source>
        <strain evidence="1 2">GB1</strain>
    </source>
</reference>
<accession>A0A1Y1S539</accession>
<dbReference type="AlphaFoldDB" id="A0A1Y1S539"/>
<gene>
    <name evidence="1" type="ORF">ECANGB1_2126</name>
</gene>
<evidence type="ECO:0000313" key="2">
    <source>
        <dbReference type="Proteomes" id="UP000192639"/>
    </source>
</evidence>
<dbReference type="VEuPathDB" id="MicrosporidiaDB:ECANGB1_2126"/>
<comment type="caution">
    <text evidence="1">The sequence shown here is derived from an EMBL/GenBank/DDBJ whole genome shotgun (WGS) entry which is preliminary data.</text>
</comment>
<protein>
    <submittedName>
        <fullName evidence="1">Uncharacterized protein</fullName>
    </submittedName>
</protein>
<organism evidence="1 2">
    <name type="scientific">Enterospora canceri</name>
    <dbReference type="NCBI Taxonomy" id="1081671"/>
    <lineage>
        <taxon>Eukaryota</taxon>
        <taxon>Fungi</taxon>
        <taxon>Fungi incertae sedis</taxon>
        <taxon>Microsporidia</taxon>
        <taxon>Enterocytozoonidae</taxon>
        <taxon>Enterospora</taxon>
    </lineage>
</organism>
<keyword evidence="2" id="KW-1185">Reference proteome</keyword>
<dbReference type="Proteomes" id="UP000192639">
    <property type="component" value="Unassembled WGS sequence"/>
</dbReference>
<sequence length="226" mass="26295">MLLQYVLDLLKEYDIHNLFITDMNTEFHKTINSIDDTNSIGDIKRDLTAFFDFYITTVDKNTLFYQEAVKMSGLMAEIARTYSEEMAVTAGDEKEEDTNAVIERINGVIVQNINKKFAAEEEENADQINPSNQQFLSSNQPVSKTEAAPLNNGRFQAEFKKTNEPYKFYYSREEISRMNKKNINEEILDIYMRSLVAFSQDVDVETLNKHIYYLQNDGQWVDDNNQ</sequence>
<evidence type="ECO:0000313" key="1">
    <source>
        <dbReference type="EMBL" id="ORD93508.1"/>
    </source>
</evidence>
<dbReference type="EMBL" id="LWDP01000073">
    <property type="protein sequence ID" value="ORD93508.1"/>
    <property type="molecule type" value="Genomic_DNA"/>
</dbReference>
<proteinExistence type="predicted"/>
<name>A0A1Y1S539_9MICR</name>